<comment type="pathway">
    <text evidence="2">Pyrimidine metabolism; UMP biosynthesis via de novo pathway; UMP from orotate: step 2/2.</text>
</comment>
<dbReference type="RefSeq" id="WP_328238106.1">
    <property type="nucleotide sequence ID" value="NZ_JAROAS010000034.1"/>
</dbReference>
<comment type="caution">
    <text evidence="10">The sequence shown here is derived from an EMBL/GenBank/DDBJ whole genome shotgun (WGS) entry which is preliminary data.</text>
</comment>
<organism evidence="10 11">
    <name type="scientific">Shouchella miscanthi</name>
    <dbReference type="NCBI Taxonomy" id="2598861"/>
    <lineage>
        <taxon>Bacteria</taxon>
        <taxon>Bacillati</taxon>
        <taxon>Bacillota</taxon>
        <taxon>Bacilli</taxon>
        <taxon>Bacillales</taxon>
        <taxon>Bacillaceae</taxon>
        <taxon>Shouchella</taxon>
    </lineage>
</organism>
<keyword evidence="6" id="KW-0665">Pyrimidine biosynthesis</keyword>
<protein>
    <recommendedName>
        <fullName evidence="4">Orotidine 5'-phosphate decarboxylase</fullName>
        <ecNumber evidence="3">4.1.1.23</ecNumber>
    </recommendedName>
    <alternativeName>
        <fullName evidence="8">OMP decarboxylase</fullName>
    </alternativeName>
</protein>
<name>A0ABU6NP38_9BACI</name>
<evidence type="ECO:0000256" key="5">
    <source>
        <dbReference type="ARBA" id="ARBA00022793"/>
    </source>
</evidence>
<evidence type="ECO:0000313" key="10">
    <source>
        <dbReference type="EMBL" id="MED4129459.1"/>
    </source>
</evidence>
<dbReference type="SMART" id="SM00934">
    <property type="entry name" value="OMPdecase"/>
    <property type="match status" value="1"/>
</dbReference>
<keyword evidence="11" id="KW-1185">Reference proteome</keyword>
<comment type="function">
    <text evidence="1">Catalyzes the decarboxylation of orotidine 5'-monophosphate (OMP) to uridine 5'-monophosphate (UMP).</text>
</comment>
<dbReference type="Pfam" id="PF00215">
    <property type="entry name" value="OMPdecase"/>
    <property type="match status" value="1"/>
</dbReference>
<reference evidence="10 11" key="1">
    <citation type="submission" date="2023-03" db="EMBL/GenBank/DDBJ databases">
        <title>Bacillus Genome Sequencing.</title>
        <authorList>
            <person name="Dunlap C."/>
        </authorList>
    </citation>
    <scope>NUCLEOTIDE SEQUENCE [LARGE SCALE GENOMIC DNA]</scope>
    <source>
        <strain evidence="10 11">B-4107</strain>
    </source>
</reference>
<proteinExistence type="predicted"/>
<evidence type="ECO:0000256" key="1">
    <source>
        <dbReference type="ARBA" id="ARBA00002356"/>
    </source>
</evidence>
<dbReference type="EMBL" id="JAROAS010000034">
    <property type="protein sequence ID" value="MED4129459.1"/>
    <property type="molecule type" value="Genomic_DNA"/>
</dbReference>
<dbReference type="NCBIfam" id="TIGR01740">
    <property type="entry name" value="pyrF"/>
    <property type="match status" value="1"/>
</dbReference>
<dbReference type="PANTHER" id="PTHR32119:SF2">
    <property type="entry name" value="OROTIDINE 5'-PHOSPHATE DECARBOXYLASE"/>
    <property type="match status" value="1"/>
</dbReference>
<accession>A0ABU6NP38</accession>
<evidence type="ECO:0000256" key="2">
    <source>
        <dbReference type="ARBA" id="ARBA00004861"/>
    </source>
</evidence>
<dbReference type="InterPro" id="IPR013785">
    <property type="entry name" value="Aldolase_TIM"/>
</dbReference>
<dbReference type="SUPFAM" id="SSF51366">
    <property type="entry name" value="Ribulose-phoshate binding barrel"/>
    <property type="match status" value="1"/>
</dbReference>
<dbReference type="Proteomes" id="UP001341820">
    <property type="component" value="Unassembled WGS sequence"/>
</dbReference>
<evidence type="ECO:0000313" key="11">
    <source>
        <dbReference type="Proteomes" id="UP001341820"/>
    </source>
</evidence>
<feature type="domain" description="Orotidine 5'-phosphate decarboxylase" evidence="9">
    <location>
        <begin position="9"/>
        <end position="213"/>
    </location>
</feature>
<dbReference type="PANTHER" id="PTHR32119">
    <property type="entry name" value="OROTIDINE 5'-PHOSPHATE DECARBOXYLASE"/>
    <property type="match status" value="1"/>
</dbReference>
<evidence type="ECO:0000256" key="3">
    <source>
        <dbReference type="ARBA" id="ARBA00012321"/>
    </source>
</evidence>
<keyword evidence="7 10" id="KW-0456">Lyase</keyword>
<dbReference type="CDD" id="cd04725">
    <property type="entry name" value="OMP_decarboxylase_like"/>
    <property type="match status" value="1"/>
</dbReference>
<dbReference type="InterPro" id="IPR001754">
    <property type="entry name" value="OMPdeCOase_dom"/>
</dbReference>
<evidence type="ECO:0000256" key="8">
    <source>
        <dbReference type="ARBA" id="ARBA00033428"/>
    </source>
</evidence>
<sequence>MFLDKPKSHIMLALDTDTKEDAFKVLDDTYDLIDAVKFNYPLVLKEGISIITEIKQKYKIKIVADFKVADVSVTNNRIVEIVKKSGADAIMVHGFIGSDALQEIMEVANNEIGVIIVTELTSPGGLEFTRTFSSQFAELCNFTNAYGIQAPGTRPEQIKKFRNIIGTEKIIVSCGVGAQGGDFVETIRAGADYAIIGRTIYESQNPRQVVINLNQQLKRNLV</sequence>
<dbReference type="Gene3D" id="3.20.20.70">
    <property type="entry name" value="Aldolase class I"/>
    <property type="match status" value="1"/>
</dbReference>
<evidence type="ECO:0000256" key="6">
    <source>
        <dbReference type="ARBA" id="ARBA00022975"/>
    </source>
</evidence>
<evidence type="ECO:0000256" key="4">
    <source>
        <dbReference type="ARBA" id="ARBA00021923"/>
    </source>
</evidence>
<dbReference type="InterPro" id="IPR011060">
    <property type="entry name" value="RibuloseP-bd_barrel"/>
</dbReference>
<dbReference type="InterPro" id="IPR014732">
    <property type="entry name" value="OMPdecase"/>
</dbReference>
<keyword evidence="5" id="KW-0210">Decarboxylase</keyword>
<dbReference type="GO" id="GO:0004590">
    <property type="term" value="F:orotidine-5'-phosphate decarboxylase activity"/>
    <property type="evidence" value="ECO:0007669"/>
    <property type="project" value="UniProtKB-EC"/>
</dbReference>
<gene>
    <name evidence="10" type="primary">pyrF</name>
    <name evidence="10" type="ORF">P5F74_15085</name>
</gene>
<dbReference type="EC" id="4.1.1.23" evidence="3"/>
<evidence type="ECO:0000256" key="7">
    <source>
        <dbReference type="ARBA" id="ARBA00023239"/>
    </source>
</evidence>
<evidence type="ECO:0000259" key="9">
    <source>
        <dbReference type="SMART" id="SM00934"/>
    </source>
</evidence>